<dbReference type="InterPro" id="IPR020904">
    <property type="entry name" value="Sc_DH/Rdtase_CS"/>
</dbReference>
<dbReference type="PANTHER" id="PTHR44196">
    <property type="entry name" value="DEHYDROGENASE/REDUCTASE SDR FAMILY MEMBER 7B"/>
    <property type="match status" value="1"/>
</dbReference>
<dbReference type="SUPFAM" id="SSF51735">
    <property type="entry name" value="NAD(P)-binding Rossmann-fold domains"/>
    <property type="match status" value="1"/>
</dbReference>
<dbReference type="GO" id="GO:0016020">
    <property type="term" value="C:membrane"/>
    <property type="evidence" value="ECO:0007669"/>
    <property type="project" value="TreeGrafter"/>
</dbReference>
<dbReference type="PANTHER" id="PTHR44196:SF1">
    <property type="entry name" value="DEHYDROGENASE_REDUCTASE SDR FAMILY MEMBER 7B"/>
    <property type="match status" value="1"/>
</dbReference>
<keyword evidence="6" id="KW-1185">Reference proteome</keyword>
<proteinExistence type="inferred from homology"/>
<dbReference type="PRINTS" id="PR00080">
    <property type="entry name" value="SDRFAMILY"/>
</dbReference>
<sequence>MARRNLNGLRVVVTGASQGIGRALVLEAAKRGCKVLAAARSQPLLDELAAEGRKASGTIETVVADITKADDRAAMVEAATRHFGGTDVLVNNAGIGATGHFMDTEPDVLRQIFETNFFGLTETTRAFLPLLKRGVTPAIVNISSVVGKRAIPARSLYAASKFAVAGFSESIRAELAKDGVDVLVVSPGLTQTNFSKNMLEQKAKVQLDHLRGMTSEEVAVATLKAIARGRLDTTLTLQGKMLVLVNRFAPWVIDFFAKKKVRELFADEIAERKKKQAEAAATK</sequence>
<dbReference type="PIRSF" id="PIRSF000126">
    <property type="entry name" value="11-beta-HSD1"/>
    <property type="match status" value="1"/>
</dbReference>
<dbReference type="EMBL" id="CP053452">
    <property type="protein sequence ID" value="QJW98127.1"/>
    <property type="molecule type" value="Genomic_DNA"/>
</dbReference>
<dbReference type="Gene3D" id="3.40.50.720">
    <property type="entry name" value="NAD(P)-binding Rossmann-like Domain"/>
    <property type="match status" value="1"/>
</dbReference>
<dbReference type="PROSITE" id="PS00061">
    <property type="entry name" value="ADH_SHORT"/>
    <property type="match status" value="1"/>
</dbReference>
<gene>
    <name evidence="5" type="ORF">FTUN_5707</name>
</gene>
<evidence type="ECO:0000313" key="6">
    <source>
        <dbReference type="Proteomes" id="UP000503447"/>
    </source>
</evidence>
<protein>
    <recommendedName>
        <fullName evidence="4">Ketoreductase domain-containing protein</fullName>
    </recommendedName>
</protein>
<evidence type="ECO:0000256" key="3">
    <source>
        <dbReference type="RuleBase" id="RU000363"/>
    </source>
</evidence>
<keyword evidence="2" id="KW-0560">Oxidoreductase</keyword>
<dbReference type="InterPro" id="IPR002347">
    <property type="entry name" value="SDR_fam"/>
</dbReference>
<comment type="similarity">
    <text evidence="1 3">Belongs to the short-chain dehydrogenases/reductases (SDR) family.</text>
</comment>
<dbReference type="RefSeq" id="WP_171473367.1">
    <property type="nucleotide sequence ID" value="NZ_CP053452.2"/>
</dbReference>
<dbReference type="SMART" id="SM00822">
    <property type="entry name" value="PKS_KR"/>
    <property type="match status" value="1"/>
</dbReference>
<evidence type="ECO:0000259" key="4">
    <source>
        <dbReference type="SMART" id="SM00822"/>
    </source>
</evidence>
<evidence type="ECO:0000256" key="2">
    <source>
        <dbReference type="ARBA" id="ARBA00023002"/>
    </source>
</evidence>
<dbReference type="AlphaFoldDB" id="A0A6M5YVL9"/>
<name>A0A6M5YVL9_9BACT</name>
<reference evidence="6" key="1">
    <citation type="submission" date="2020-05" db="EMBL/GenBank/DDBJ databases">
        <title>Frigoriglobus tundricola gen. nov., sp. nov., a psychrotolerant cellulolytic planctomycete of the family Gemmataceae with two divergent copies of 16S rRNA gene.</title>
        <authorList>
            <person name="Kulichevskaya I.S."/>
            <person name="Ivanova A.A."/>
            <person name="Naumoff D.G."/>
            <person name="Beletsky A.V."/>
            <person name="Rijpstra W.I.C."/>
            <person name="Sinninghe Damste J.S."/>
            <person name="Mardanov A.V."/>
            <person name="Ravin N.V."/>
            <person name="Dedysh S.N."/>
        </authorList>
    </citation>
    <scope>NUCLEOTIDE SEQUENCE [LARGE SCALE GENOMIC DNA]</scope>
    <source>
        <strain evidence="6">PL17</strain>
    </source>
</reference>
<dbReference type="KEGG" id="ftj:FTUN_5707"/>
<organism evidence="5 6">
    <name type="scientific">Frigoriglobus tundricola</name>
    <dbReference type="NCBI Taxonomy" id="2774151"/>
    <lineage>
        <taxon>Bacteria</taxon>
        <taxon>Pseudomonadati</taxon>
        <taxon>Planctomycetota</taxon>
        <taxon>Planctomycetia</taxon>
        <taxon>Gemmatales</taxon>
        <taxon>Gemmataceae</taxon>
        <taxon>Frigoriglobus</taxon>
    </lineage>
</organism>
<dbReference type="Proteomes" id="UP000503447">
    <property type="component" value="Chromosome"/>
</dbReference>
<feature type="domain" description="Ketoreductase" evidence="4">
    <location>
        <begin position="9"/>
        <end position="192"/>
    </location>
</feature>
<dbReference type="InterPro" id="IPR057326">
    <property type="entry name" value="KR_dom"/>
</dbReference>
<dbReference type="InterPro" id="IPR036291">
    <property type="entry name" value="NAD(P)-bd_dom_sf"/>
</dbReference>
<dbReference type="Pfam" id="PF00106">
    <property type="entry name" value="adh_short"/>
    <property type="match status" value="1"/>
</dbReference>
<evidence type="ECO:0000256" key="1">
    <source>
        <dbReference type="ARBA" id="ARBA00006484"/>
    </source>
</evidence>
<dbReference type="GO" id="GO:0016491">
    <property type="term" value="F:oxidoreductase activity"/>
    <property type="evidence" value="ECO:0007669"/>
    <property type="project" value="UniProtKB-KW"/>
</dbReference>
<evidence type="ECO:0000313" key="5">
    <source>
        <dbReference type="EMBL" id="QJW98127.1"/>
    </source>
</evidence>
<accession>A0A6M5YVL9</accession>
<dbReference type="PRINTS" id="PR00081">
    <property type="entry name" value="GDHRDH"/>
</dbReference>